<feature type="chain" id="PRO_5012726507" description="Ig-like domain (Group 3)" evidence="1">
    <location>
        <begin position="25"/>
        <end position="330"/>
    </location>
</feature>
<name>A0A1N6K1I6_9BURK</name>
<evidence type="ECO:0000313" key="2">
    <source>
        <dbReference type="EMBL" id="SIO50444.1"/>
    </source>
</evidence>
<dbReference type="Proteomes" id="UP000184693">
    <property type="component" value="Unassembled WGS sequence"/>
</dbReference>
<protein>
    <recommendedName>
        <fullName evidence="4">Ig-like domain (Group 3)</fullName>
    </recommendedName>
</protein>
<keyword evidence="1" id="KW-0732">Signal</keyword>
<organism evidence="2 3">
    <name type="scientific">Paraburkholderia phenazinium</name>
    <dbReference type="NCBI Taxonomy" id="60549"/>
    <lineage>
        <taxon>Bacteria</taxon>
        <taxon>Pseudomonadati</taxon>
        <taxon>Pseudomonadota</taxon>
        <taxon>Betaproteobacteria</taxon>
        <taxon>Burkholderiales</taxon>
        <taxon>Burkholderiaceae</taxon>
        <taxon>Paraburkholderia</taxon>
    </lineage>
</organism>
<sequence length="330" mass="31952">MSLYQASRSFAAVALIAASALLGACGGGGGSGSASSTAASNQLKLSTAVQSEPVARYAAAFGILSGPGVGAIYSSVVQSLVTGVTSSAATTTKLCPGSGSIDIATQNAGASGLQSGETATVTFNQCVGQVQAPAVSSSASVSGSVTVQVQSAQGVVGNNSADWSYTAVETANNLTLTSPDGVTSVNGTVTFSMSYDAATGATTTTASAPTVTLAITHTASSGNVSGTITITALAYSRLHGVDPSSDTLSSSGAISVQASDAVISFGVTTPTAVTISNGNLEGGVIQLTDDGAVETITASGASSVNVVVTVGTQTGTYSENVDSLEQLTGS</sequence>
<gene>
    <name evidence="2" type="ORF">SAMN05444168_5760</name>
</gene>
<feature type="signal peptide" evidence="1">
    <location>
        <begin position="1"/>
        <end position="24"/>
    </location>
</feature>
<reference evidence="2 3" key="1">
    <citation type="submission" date="2016-11" db="EMBL/GenBank/DDBJ databases">
        <authorList>
            <person name="Jaros S."/>
            <person name="Januszkiewicz K."/>
            <person name="Wedrychowicz H."/>
        </authorList>
    </citation>
    <scope>NUCLEOTIDE SEQUENCE [LARGE SCALE GENOMIC DNA]</scope>
    <source>
        <strain evidence="2 3">GAS86</strain>
    </source>
</reference>
<evidence type="ECO:0000313" key="3">
    <source>
        <dbReference type="Proteomes" id="UP000184693"/>
    </source>
</evidence>
<evidence type="ECO:0008006" key="4">
    <source>
        <dbReference type="Google" id="ProtNLM"/>
    </source>
</evidence>
<accession>A0A1N6K1I6</accession>
<dbReference type="AlphaFoldDB" id="A0A1N6K1I6"/>
<dbReference type="OrthoDB" id="9093284at2"/>
<evidence type="ECO:0000256" key="1">
    <source>
        <dbReference type="SAM" id="SignalP"/>
    </source>
</evidence>
<dbReference type="RefSeq" id="WP_074267693.1">
    <property type="nucleotide sequence ID" value="NZ_FSRM01000002.1"/>
</dbReference>
<proteinExistence type="predicted"/>
<dbReference type="EMBL" id="FSRM01000002">
    <property type="protein sequence ID" value="SIO50444.1"/>
    <property type="molecule type" value="Genomic_DNA"/>
</dbReference>